<sequence>MLGEPGSIPGGVTPGFSHVEIVSDDAAGERVFSGISRFPSPFNPAPLHTFLASPSSALHIVVPREITSVLHIVHYIHRCEIVDTNLRRIESTSLISYRPNSAEKGGRPPAGGRALDESLEHRILTTRVRNRLPLSYARITQCLGAEDPEVRKWCRHDLSSASPRNSKRNTAHLPGLGTNIYTRKRGSGRGVWKVPECARLNSLPIVATGQRSAAPGAPCASLQYSPALERVQTATKSCVAPGEGAVVTRSPRESAGSVLVDRRADQYSDVTSILDLSYLHWFAESALCCCEIIPQISTVILSTLYISLFLSLPTGSAGPSLQRPQPPARQTSYPFSIPPPQPLRHSNLYNHHGVPLHPHYPFAATHPHPFHRSLLLAPQLTIRFPEGSLPDFRMWDWCLRSMQHDQNTARQFRAIPVIAVAYLARVTVSTYHYRASRPRTVGEWNVGTKFSSIREQYVSCLINHYGANSAVVFDGYEDDNSIKHTVQKRRGISKTPVYVNFDENMLASVLQENFLANEKNNTKGIEASTTIGDTDGSIVRCGLNKVTSHSSVVVIGEDVDLLVLLTAPTPPDRNV</sequence>
<keyword evidence="3" id="KW-1185">Reference proteome</keyword>
<organism evidence="2 3">
    <name type="scientific">Dryococelus australis</name>
    <dbReference type="NCBI Taxonomy" id="614101"/>
    <lineage>
        <taxon>Eukaryota</taxon>
        <taxon>Metazoa</taxon>
        <taxon>Ecdysozoa</taxon>
        <taxon>Arthropoda</taxon>
        <taxon>Hexapoda</taxon>
        <taxon>Insecta</taxon>
        <taxon>Pterygota</taxon>
        <taxon>Neoptera</taxon>
        <taxon>Polyneoptera</taxon>
        <taxon>Phasmatodea</taxon>
        <taxon>Verophasmatodea</taxon>
        <taxon>Anareolatae</taxon>
        <taxon>Phasmatidae</taxon>
        <taxon>Eurycanthinae</taxon>
        <taxon>Dryococelus</taxon>
    </lineage>
</organism>
<name>A0ABQ9GR87_9NEOP</name>
<evidence type="ECO:0000313" key="2">
    <source>
        <dbReference type="EMBL" id="KAJ8874570.1"/>
    </source>
</evidence>
<reference evidence="2 3" key="1">
    <citation type="submission" date="2023-02" db="EMBL/GenBank/DDBJ databases">
        <title>LHISI_Scaffold_Assembly.</title>
        <authorList>
            <person name="Stuart O.P."/>
            <person name="Cleave R."/>
            <person name="Magrath M.J.L."/>
            <person name="Mikheyev A.S."/>
        </authorList>
    </citation>
    <scope>NUCLEOTIDE SEQUENCE [LARGE SCALE GENOMIC DNA]</scope>
    <source>
        <strain evidence="2">Daus_M_001</strain>
        <tissue evidence="2">Leg muscle</tissue>
    </source>
</reference>
<proteinExistence type="predicted"/>
<comment type="caution">
    <text evidence="2">The sequence shown here is derived from an EMBL/GenBank/DDBJ whole genome shotgun (WGS) entry which is preliminary data.</text>
</comment>
<gene>
    <name evidence="2" type="ORF">PR048_025436</name>
</gene>
<evidence type="ECO:0000313" key="3">
    <source>
        <dbReference type="Proteomes" id="UP001159363"/>
    </source>
</evidence>
<dbReference type="Proteomes" id="UP001159363">
    <property type="component" value="Chromosome 9"/>
</dbReference>
<accession>A0ABQ9GR87</accession>
<dbReference type="EMBL" id="JARBHB010000010">
    <property type="protein sequence ID" value="KAJ8874570.1"/>
    <property type="molecule type" value="Genomic_DNA"/>
</dbReference>
<feature type="region of interest" description="Disordered" evidence="1">
    <location>
        <begin position="160"/>
        <end position="180"/>
    </location>
</feature>
<evidence type="ECO:0000256" key="1">
    <source>
        <dbReference type="SAM" id="MobiDB-lite"/>
    </source>
</evidence>
<protein>
    <submittedName>
        <fullName evidence="2">Uncharacterized protein</fullName>
    </submittedName>
</protein>